<evidence type="ECO:0000313" key="3">
    <source>
        <dbReference type="Proteomes" id="UP001194469"/>
    </source>
</evidence>
<dbReference type="InterPro" id="IPR029063">
    <property type="entry name" value="SAM-dependent_MTases_sf"/>
</dbReference>
<reference evidence="2 3" key="1">
    <citation type="submission" date="2019-08" db="EMBL/GenBank/DDBJ databases">
        <authorList>
            <person name="Luo N."/>
        </authorList>
    </citation>
    <scope>NUCLEOTIDE SEQUENCE [LARGE SCALE GENOMIC DNA]</scope>
    <source>
        <strain evidence="2 3">NCIMB 9442</strain>
    </source>
</reference>
<dbReference type="Gene3D" id="3.40.50.150">
    <property type="entry name" value="Vaccinia Virus protein VP39"/>
    <property type="match status" value="1"/>
</dbReference>
<dbReference type="Pfam" id="PF13649">
    <property type="entry name" value="Methyltransf_25"/>
    <property type="match status" value="1"/>
</dbReference>
<sequence>MDHLRLLTDLHRHAARQGPGGEAESRQAMRLAGLAPSRPLEIADIGCGTGAAAILLAKELDAHVTAVDFLPEFLDELRSRAHSQGVADKITTCACSMDALPFADAYFDVIWSEGAIYNMGFEAGVSTWRRLLKPGGMLVVSEITWLGATRPPEIQAHWEGEYPQIDVASAKIAILERHGYSPWGYFVLPRHCWTEHYYRPMQRRFHAFLERHGRSDAARAVVEAEKTEIAMYETHGEHYGYGVYVAKNIGR</sequence>
<protein>
    <submittedName>
        <fullName evidence="2">Methyltransferase domain-containing protein</fullName>
    </submittedName>
</protein>
<dbReference type="PANTHER" id="PTHR43464">
    <property type="entry name" value="METHYLTRANSFERASE"/>
    <property type="match status" value="1"/>
</dbReference>
<comment type="caution">
    <text evidence="2">The sequence shown here is derived from an EMBL/GenBank/DDBJ whole genome shotgun (WGS) entry which is preliminary data.</text>
</comment>
<keyword evidence="2" id="KW-0489">Methyltransferase</keyword>
<dbReference type="SUPFAM" id="SSF53335">
    <property type="entry name" value="S-adenosyl-L-methionine-dependent methyltransferases"/>
    <property type="match status" value="1"/>
</dbReference>
<dbReference type="EMBL" id="VRYY01000079">
    <property type="protein sequence ID" value="MBG3876162.1"/>
    <property type="molecule type" value="Genomic_DNA"/>
</dbReference>
<proteinExistence type="predicted"/>
<evidence type="ECO:0000313" key="2">
    <source>
        <dbReference type="EMBL" id="MBG3876162.1"/>
    </source>
</evidence>
<name>A0ABS0J1Y2_9BACT</name>
<feature type="domain" description="Methyltransferase" evidence="1">
    <location>
        <begin position="42"/>
        <end position="136"/>
    </location>
</feature>
<dbReference type="GO" id="GO:0032259">
    <property type="term" value="P:methylation"/>
    <property type="evidence" value="ECO:0007669"/>
    <property type="project" value="UniProtKB-KW"/>
</dbReference>
<dbReference type="Proteomes" id="UP001194469">
    <property type="component" value="Unassembled WGS sequence"/>
</dbReference>
<dbReference type="GO" id="GO:0008168">
    <property type="term" value="F:methyltransferase activity"/>
    <property type="evidence" value="ECO:0007669"/>
    <property type="project" value="UniProtKB-KW"/>
</dbReference>
<accession>A0ABS0J1Y2</accession>
<organism evidence="2 3">
    <name type="scientific">Nitratidesulfovibrio oxamicus</name>
    <dbReference type="NCBI Taxonomy" id="32016"/>
    <lineage>
        <taxon>Bacteria</taxon>
        <taxon>Pseudomonadati</taxon>
        <taxon>Thermodesulfobacteriota</taxon>
        <taxon>Desulfovibrionia</taxon>
        <taxon>Desulfovibrionales</taxon>
        <taxon>Desulfovibrionaceae</taxon>
        <taxon>Nitratidesulfovibrio</taxon>
    </lineage>
</organism>
<gene>
    <name evidence="2" type="ORF">FVW20_03740</name>
</gene>
<dbReference type="RefSeq" id="WP_196608355.1">
    <property type="nucleotide sequence ID" value="NZ_VRYY01000079.1"/>
</dbReference>
<dbReference type="CDD" id="cd02440">
    <property type="entry name" value="AdoMet_MTases"/>
    <property type="match status" value="1"/>
</dbReference>
<keyword evidence="3" id="KW-1185">Reference proteome</keyword>
<dbReference type="PANTHER" id="PTHR43464:SF78">
    <property type="entry name" value="SLR1117 PROTEIN"/>
    <property type="match status" value="1"/>
</dbReference>
<keyword evidence="2" id="KW-0808">Transferase</keyword>
<dbReference type="InterPro" id="IPR041698">
    <property type="entry name" value="Methyltransf_25"/>
</dbReference>
<evidence type="ECO:0000259" key="1">
    <source>
        <dbReference type="Pfam" id="PF13649"/>
    </source>
</evidence>